<dbReference type="Pfam" id="PF00009">
    <property type="entry name" value="GTP_EFTU"/>
    <property type="match status" value="1"/>
</dbReference>
<comment type="function">
    <text evidence="9 12">Required for accurate and efficient protein synthesis under certain stress conditions. May act as a fidelity factor of the translation reaction, by catalyzing a one-codon backward translocation of tRNAs on improperly translocated ribosomes. Back-translocation proceeds from a post-translocation (POST) complex to a pre-translocation (PRE) complex, thus giving elongation factor G a second chance to translocate the tRNAs correctly. Binds to ribosomes in a GTP-dependent manner.</text>
</comment>
<dbReference type="GO" id="GO:0097216">
    <property type="term" value="F:guanosine tetraphosphate binding"/>
    <property type="evidence" value="ECO:0007669"/>
    <property type="project" value="UniProtKB-ARBA"/>
</dbReference>
<dbReference type="PROSITE" id="PS00301">
    <property type="entry name" value="G_TR_1"/>
    <property type="match status" value="1"/>
</dbReference>
<dbReference type="PANTHER" id="PTHR43512:SF4">
    <property type="entry name" value="TRANSLATION FACTOR GUF1 HOMOLOG, CHLOROPLASTIC"/>
    <property type="match status" value="1"/>
</dbReference>
<comment type="similarity">
    <text evidence="10">Belongs to the GTP-binding elongation factor family. LepA subfamily.</text>
</comment>
<dbReference type="CDD" id="cd01890">
    <property type="entry name" value="LepA"/>
    <property type="match status" value="1"/>
</dbReference>
<evidence type="ECO:0000256" key="8">
    <source>
        <dbReference type="ARBA" id="ARBA00050293"/>
    </source>
</evidence>
<dbReference type="GO" id="GO:0045727">
    <property type="term" value="P:positive regulation of translation"/>
    <property type="evidence" value="ECO:0007669"/>
    <property type="project" value="UniProtKB-UniRule"/>
</dbReference>
<dbReference type="FunFam" id="3.30.70.240:FF:000007">
    <property type="entry name" value="Translation factor GUF1, mitochondrial"/>
    <property type="match status" value="1"/>
</dbReference>
<dbReference type="EMBL" id="BMZD01000007">
    <property type="protein sequence ID" value="GHA03841.1"/>
    <property type="molecule type" value="Genomic_DNA"/>
</dbReference>
<dbReference type="InterPro" id="IPR035647">
    <property type="entry name" value="EFG_III/V"/>
</dbReference>
<evidence type="ECO:0000256" key="7">
    <source>
        <dbReference type="ARBA" id="ARBA00023136"/>
    </source>
</evidence>
<dbReference type="FunFam" id="3.40.50.300:FF:000078">
    <property type="entry name" value="Elongation factor 4"/>
    <property type="match status" value="1"/>
</dbReference>
<evidence type="ECO:0000313" key="15">
    <source>
        <dbReference type="Proteomes" id="UP000634139"/>
    </source>
</evidence>
<evidence type="ECO:0000256" key="4">
    <source>
        <dbReference type="ARBA" id="ARBA00022801"/>
    </source>
</evidence>
<dbReference type="InterPro" id="IPR000795">
    <property type="entry name" value="T_Tr_GTP-bd_dom"/>
</dbReference>
<dbReference type="Gene3D" id="3.30.70.240">
    <property type="match status" value="1"/>
</dbReference>
<keyword evidence="6 12" id="KW-0342">GTP-binding</keyword>
<dbReference type="GO" id="GO:0003746">
    <property type="term" value="F:translation elongation factor activity"/>
    <property type="evidence" value="ECO:0007669"/>
    <property type="project" value="UniProtKB-UniRule"/>
</dbReference>
<dbReference type="SUPFAM" id="SSF54980">
    <property type="entry name" value="EF-G C-terminal domain-like"/>
    <property type="match status" value="2"/>
</dbReference>
<dbReference type="EC" id="3.6.5.n1" evidence="11 12"/>
<evidence type="ECO:0000256" key="6">
    <source>
        <dbReference type="ARBA" id="ARBA00023134"/>
    </source>
</evidence>
<dbReference type="InterPro" id="IPR027417">
    <property type="entry name" value="P-loop_NTPase"/>
</dbReference>
<dbReference type="CDD" id="cd03699">
    <property type="entry name" value="EF4_II"/>
    <property type="match status" value="1"/>
</dbReference>
<keyword evidence="7 12" id="KW-0472">Membrane</keyword>
<dbReference type="Gene3D" id="3.40.50.300">
    <property type="entry name" value="P-loop containing nucleotide triphosphate hydrolases"/>
    <property type="match status" value="1"/>
</dbReference>
<dbReference type="SUPFAM" id="SSF52540">
    <property type="entry name" value="P-loop containing nucleoside triphosphate hydrolases"/>
    <property type="match status" value="1"/>
</dbReference>
<dbReference type="PANTHER" id="PTHR43512">
    <property type="entry name" value="TRANSLATION FACTOR GUF1-RELATED"/>
    <property type="match status" value="1"/>
</dbReference>
<dbReference type="Gene3D" id="2.40.30.10">
    <property type="entry name" value="Translation factors"/>
    <property type="match status" value="1"/>
</dbReference>
<dbReference type="NCBIfam" id="TIGR01393">
    <property type="entry name" value="lepA"/>
    <property type="match status" value="1"/>
</dbReference>
<dbReference type="Pfam" id="PF03144">
    <property type="entry name" value="GTP_EFTU_D2"/>
    <property type="match status" value="1"/>
</dbReference>
<dbReference type="FunFam" id="3.30.70.870:FF:000004">
    <property type="entry name" value="Translation factor GUF1, mitochondrial"/>
    <property type="match status" value="1"/>
</dbReference>
<reference evidence="14" key="2">
    <citation type="submission" date="2020-09" db="EMBL/GenBank/DDBJ databases">
        <authorList>
            <person name="Sun Q."/>
            <person name="Kim S."/>
        </authorList>
    </citation>
    <scope>NUCLEOTIDE SEQUENCE</scope>
    <source>
        <strain evidence="14">KCTC 32422</strain>
    </source>
</reference>
<keyword evidence="4 12" id="KW-0378">Hydrolase</keyword>
<dbReference type="InterPro" id="IPR038363">
    <property type="entry name" value="LepA_C_sf"/>
</dbReference>
<dbReference type="InterPro" id="IPR000640">
    <property type="entry name" value="EFG_V-like"/>
</dbReference>
<keyword evidence="14" id="KW-0251">Elongation factor</keyword>
<dbReference type="InterPro" id="IPR031157">
    <property type="entry name" value="G_TR_CS"/>
</dbReference>
<dbReference type="PRINTS" id="PR00315">
    <property type="entry name" value="ELONGATNFCT"/>
</dbReference>
<feature type="binding site" evidence="12">
    <location>
        <begin position="17"/>
        <end position="22"/>
    </location>
    <ligand>
        <name>GTP</name>
        <dbReference type="ChEBI" id="CHEBI:37565"/>
    </ligand>
</feature>
<comment type="caution">
    <text evidence="14">The sequence shown here is derived from an EMBL/GenBank/DDBJ whole genome shotgun (WGS) entry which is preliminary data.</text>
</comment>
<dbReference type="Proteomes" id="UP000634139">
    <property type="component" value="Unassembled WGS sequence"/>
</dbReference>
<dbReference type="GO" id="GO:0043022">
    <property type="term" value="F:ribosome binding"/>
    <property type="evidence" value="ECO:0007669"/>
    <property type="project" value="UniProtKB-UniRule"/>
</dbReference>
<dbReference type="NCBIfam" id="TIGR00231">
    <property type="entry name" value="small_GTP"/>
    <property type="match status" value="1"/>
</dbReference>
<gene>
    <name evidence="12 14" type="primary">lepA</name>
    <name evidence="14" type="ORF">GCM10011617_25950</name>
</gene>
<dbReference type="InterPro" id="IPR035654">
    <property type="entry name" value="LepA_IV"/>
</dbReference>
<keyword evidence="2 12" id="KW-1003">Cell membrane</keyword>
<dbReference type="CDD" id="cd16260">
    <property type="entry name" value="EF4_III"/>
    <property type="match status" value="1"/>
</dbReference>
<reference evidence="14" key="1">
    <citation type="journal article" date="2014" name="Int. J. Syst. Evol. Microbiol.">
        <title>Complete genome sequence of Corynebacterium casei LMG S-19264T (=DSM 44701T), isolated from a smear-ripened cheese.</title>
        <authorList>
            <consortium name="US DOE Joint Genome Institute (JGI-PGF)"/>
            <person name="Walter F."/>
            <person name="Albersmeier A."/>
            <person name="Kalinowski J."/>
            <person name="Ruckert C."/>
        </authorList>
    </citation>
    <scope>NUCLEOTIDE SEQUENCE</scope>
    <source>
        <strain evidence="14">KCTC 32422</strain>
    </source>
</reference>
<dbReference type="FunFam" id="2.40.30.10:FF:000015">
    <property type="entry name" value="Translation factor GUF1, mitochondrial"/>
    <property type="match status" value="1"/>
</dbReference>
<dbReference type="GO" id="GO:0005886">
    <property type="term" value="C:plasma membrane"/>
    <property type="evidence" value="ECO:0007669"/>
    <property type="project" value="UniProtKB-SubCell"/>
</dbReference>
<dbReference type="CDD" id="cd03709">
    <property type="entry name" value="lepA_C"/>
    <property type="match status" value="1"/>
</dbReference>
<keyword evidence="5 12" id="KW-0648">Protein biosynthesis</keyword>
<dbReference type="HAMAP" id="MF_00071">
    <property type="entry name" value="LepA"/>
    <property type="match status" value="1"/>
</dbReference>
<proteinExistence type="inferred from homology"/>
<dbReference type="InterPro" id="IPR005225">
    <property type="entry name" value="Small_GTP-bd"/>
</dbReference>
<dbReference type="PROSITE" id="PS51722">
    <property type="entry name" value="G_TR_2"/>
    <property type="match status" value="1"/>
</dbReference>
<dbReference type="InterPro" id="IPR006297">
    <property type="entry name" value="EF-4"/>
</dbReference>
<dbReference type="Pfam" id="PF00679">
    <property type="entry name" value="EFG_C"/>
    <property type="match status" value="1"/>
</dbReference>
<dbReference type="GO" id="GO:0005525">
    <property type="term" value="F:GTP binding"/>
    <property type="evidence" value="ECO:0007669"/>
    <property type="project" value="UniProtKB-UniRule"/>
</dbReference>
<comment type="catalytic activity">
    <reaction evidence="8 12">
        <text>GTP + H2O = GDP + phosphate + H(+)</text>
        <dbReference type="Rhea" id="RHEA:19669"/>
        <dbReference type="ChEBI" id="CHEBI:15377"/>
        <dbReference type="ChEBI" id="CHEBI:15378"/>
        <dbReference type="ChEBI" id="CHEBI:37565"/>
        <dbReference type="ChEBI" id="CHEBI:43474"/>
        <dbReference type="ChEBI" id="CHEBI:58189"/>
        <dbReference type="EC" id="3.6.5.n1"/>
    </reaction>
</comment>
<dbReference type="Pfam" id="PF06421">
    <property type="entry name" value="LepA_C"/>
    <property type="match status" value="1"/>
</dbReference>
<accession>A0A918VKM4</accession>
<dbReference type="Gene3D" id="3.30.70.2570">
    <property type="entry name" value="Elongation factor 4, C-terminal domain"/>
    <property type="match status" value="1"/>
</dbReference>
<name>A0A918VKM4_9SPHN</name>
<dbReference type="GO" id="GO:0003924">
    <property type="term" value="F:GTPase activity"/>
    <property type="evidence" value="ECO:0007669"/>
    <property type="project" value="UniProtKB-UniRule"/>
</dbReference>
<evidence type="ECO:0000313" key="14">
    <source>
        <dbReference type="EMBL" id="GHA03841.1"/>
    </source>
</evidence>
<sequence length="605" mass="67046">MTDLAQIRNFSIIAHIDHGKSTLADRLIQFTGGLSEREMSAQVLDNMDIEKERGITIKAQTVRLKYKGKDGVDYELNLMDTPGHVDFAYEVSRSLAACEGALLVVDAAQGVEAQTLANVYQSIEHDHEIVPVINKIDLPAADAEKVKAEIEEIIGLDASDAVLTSAKSGIGIEDVLDAVVARIPPPTGDRTAPLKAMLVDSWYDPYLGVVILVRVIDGVIKKGLQVKFMAGGTEHLIDRVGCFTPKIEHLDELGPGQIGFITAQIKEVAQAKVGDTITTVKQGATTALPGFKEVQPVVFCGLFPVDAADFEKLRESIGKLRLNDASFSFEMESSAALGFGFRCGFLGLLHLEIIQERLSREYDLDLITTAPSVVYRIQLRKSKTDDAREIMLHNPADYPDPSRIEQIDEPWIKATIYTPDEYLGSILKLCQDRRGIQTDLTYVGGRAQVSYELPLNEVVFDFYDRLKSISRGYASFDYEQIGLREGDLVKMSILVNNEPVDALSMIVHRGVAEERGRHMCERLKDLIPRHLFKIPIQAAIGGKVIARETIAAMRKDVTAKCYGGDISRKKKLLEKQKKGKARMREYGNVQIPQEAFIAALRMGEE</sequence>
<evidence type="ECO:0000256" key="2">
    <source>
        <dbReference type="ARBA" id="ARBA00022475"/>
    </source>
</evidence>
<evidence type="ECO:0000256" key="3">
    <source>
        <dbReference type="ARBA" id="ARBA00022741"/>
    </source>
</evidence>
<evidence type="ECO:0000256" key="10">
    <source>
        <dbReference type="ARBA" id="ARBA00061052"/>
    </source>
</evidence>
<organism evidence="14 15">
    <name type="scientific">Novosphingobium arvoryzae</name>
    <dbReference type="NCBI Taxonomy" id="1256514"/>
    <lineage>
        <taxon>Bacteria</taxon>
        <taxon>Pseudomonadati</taxon>
        <taxon>Pseudomonadota</taxon>
        <taxon>Alphaproteobacteria</taxon>
        <taxon>Sphingomonadales</taxon>
        <taxon>Sphingomonadaceae</taxon>
        <taxon>Novosphingobium</taxon>
    </lineage>
</organism>
<dbReference type="RefSeq" id="WP_189542261.1">
    <property type="nucleotide sequence ID" value="NZ_BMZD01000007.1"/>
</dbReference>
<dbReference type="AlphaFoldDB" id="A0A918VKM4"/>
<evidence type="ECO:0000256" key="5">
    <source>
        <dbReference type="ARBA" id="ARBA00022917"/>
    </source>
</evidence>
<feature type="binding site" evidence="12">
    <location>
        <begin position="134"/>
        <end position="137"/>
    </location>
    <ligand>
        <name>GTP</name>
        <dbReference type="ChEBI" id="CHEBI:37565"/>
    </ligand>
</feature>
<evidence type="ECO:0000256" key="12">
    <source>
        <dbReference type="HAMAP-Rule" id="MF_00071"/>
    </source>
</evidence>
<protein>
    <recommendedName>
        <fullName evidence="11 12">Elongation factor 4</fullName>
        <shortName evidence="12">EF-4</shortName>
        <ecNumber evidence="11 12">3.6.5.n1</ecNumber>
    </recommendedName>
    <alternativeName>
        <fullName evidence="12">Ribosomal back-translocase LepA</fullName>
    </alternativeName>
</protein>
<comment type="similarity">
    <text evidence="1 12">Belongs to the TRAFAC class translation factor GTPase superfamily. Classic translation factor GTPase family. LepA subfamily.</text>
</comment>
<evidence type="ECO:0000256" key="1">
    <source>
        <dbReference type="ARBA" id="ARBA00005454"/>
    </source>
</evidence>
<comment type="subcellular location">
    <subcellularLocation>
        <location evidence="12">Cell membrane</location>
        <topology evidence="12">Peripheral membrane protein</topology>
        <orientation evidence="12">Cytoplasmic side</orientation>
    </subcellularLocation>
</comment>
<feature type="domain" description="Tr-type G" evidence="13">
    <location>
        <begin position="5"/>
        <end position="187"/>
    </location>
</feature>
<evidence type="ECO:0000256" key="9">
    <source>
        <dbReference type="ARBA" id="ARBA00057626"/>
    </source>
</evidence>
<dbReference type="InterPro" id="IPR004161">
    <property type="entry name" value="EFTu-like_2"/>
</dbReference>
<dbReference type="FunFam" id="3.30.70.2570:FF:000001">
    <property type="entry name" value="Translation factor GUF1, mitochondrial"/>
    <property type="match status" value="1"/>
</dbReference>
<dbReference type="InterPro" id="IPR013842">
    <property type="entry name" value="LepA_CTD"/>
</dbReference>
<keyword evidence="3 12" id="KW-0547">Nucleotide-binding</keyword>
<evidence type="ECO:0000259" key="13">
    <source>
        <dbReference type="PROSITE" id="PS51722"/>
    </source>
</evidence>
<keyword evidence="15" id="KW-1185">Reference proteome</keyword>
<evidence type="ECO:0000256" key="11">
    <source>
        <dbReference type="ARBA" id="ARBA00066744"/>
    </source>
</evidence>
<dbReference type="Gene3D" id="3.30.70.870">
    <property type="entry name" value="Elongation Factor G (Translational Gtpase), domain 3"/>
    <property type="match status" value="1"/>
</dbReference>